<dbReference type="Proteomes" id="UP001152562">
    <property type="component" value="Unassembled WGS sequence"/>
</dbReference>
<feature type="region of interest" description="Disordered" evidence="1">
    <location>
        <begin position="1"/>
        <end position="32"/>
    </location>
</feature>
<evidence type="ECO:0000313" key="2">
    <source>
        <dbReference type="EMBL" id="CAH4038387.1"/>
    </source>
</evidence>
<protein>
    <submittedName>
        <fullName evidence="2">Uncharacterized protein</fullName>
    </submittedName>
</protein>
<sequence>MPAPRALVFHGDRPEPVEGGRPTPPTSSGTGVTHFVSRAVFQRERPRVLVDRKLFRAPFKGPLHLVALVWVAVGRLSIRSGHRSRRAKAGE</sequence>
<name>A0A9P0TTZ1_PIEBR</name>
<dbReference type="EMBL" id="CALOZG010000087">
    <property type="protein sequence ID" value="CAH4038387.1"/>
    <property type="molecule type" value="Genomic_DNA"/>
</dbReference>
<accession>A0A9P0TTZ1</accession>
<organism evidence="2 3">
    <name type="scientific">Pieris brassicae</name>
    <name type="common">White butterfly</name>
    <name type="synonym">Large white butterfly</name>
    <dbReference type="NCBI Taxonomy" id="7116"/>
    <lineage>
        <taxon>Eukaryota</taxon>
        <taxon>Metazoa</taxon>
        <taxon>Ecdysozoa</taxon>
        <taxon>Arthropoda</taxon>
        <taxon>Hexapoda</taxon>
        <taxon>Insecta</taxon>
        <taxon>Pterygota</taxon>
        <taxon>Neoptera</taxon>
        <taxon>Endopterygota</taxon>
        <taxon>Lepidoptera</taxon>
        <taxon>Glossata</taxon>
        <taxon>Ditrysia</taxon>
        <taxon>Papilionoidea</taxon>
        <taxon>Pieridae</taxon>
        <taxon>Pierinae</taxon>
        <taxon>Pieris</taxon>
    </lineage>
</organism>
<comment type="caution">
    <text evidence="2">The sequence shown here is derived from an EMBL/GenBank/DDBJ whole genome shotgun (WGS) entry which is preliminary data.</text>
</comment>
<keyword evidence="3" id="KW-1185">Reference proteome</keyword>
<proteinExistence type="predicted"/>
<reference evidence="2" key="1">
    <citation type="submission" date="2022-05" db="EMBL/GenBank/DDBJ databases">
        <authorList>
            <person name="Okamura Y."/>
        </authorList>
    </citation>
    <scope>NUCLEOTIDE SEQUENCE</scope>
</reference>
<gene>
    <name evidence="2" type="ORF">PIBRA_LOCUS13950</name>
</gene>
<evidence type="ECO:0000256" key="1">
    <source>
        <dbReference type="SAM" id="MobiDB-lite"/>
    </source>
</evidence>
<dbReference type="AlphaFoldDB" id="A0A9P0TTZ1"/>
<evidence type="ECO:0000313" key="3">
    <source>
        <dbReference type="Proteomes" id="UP001152562"/>
    </source>
</evidence>